<dbReference type="OrthoDB" id="235631at2"/>
<keyword evidence="2" id="KW-1185">Reference proteome</keyword>
<protein>
    <recommendedName>
        <fullName evidence="3">Kelch motif-containing protein</fullName>
    </recommendedName>
</protein>
<proteinExistence type="predicted"/>
<dbReference type="RefSeq" id="WP_097280179.1">
    <property type="nucleotide sequence ID" value="NZ_OCNJ01000007.1"/>
</dbReference>
<gene>
    <name evidence="1" type="ORF">SAMN05421508_10765</name>
</gene>
<sequence length="551" mass="59876">MSVFAGAGGARRLRAAGAGWYADLLERAVAEGVAGARRLTARAVVPDMHHVTLRHAFPAGAVPAGWHVEPRVAVDLPVLDWDQQTIATHPDGSLAEAAVTLLLPPMAPGDAIVVEFRPRRGPPPAEPTALWPEFARDARPPVTEEPILGYREPDLTAAVAAELAPGEWRRISLNRYRDIVRRPAEGGFDPYYWHAGKTDEPLNDTNRLPFAYSSGAFLPERRKYVFTGGGHGDWLGSEIGVFDYRTRRWHRTEDSARYVVGRAGAGEPVEPDLFDPTAPVRAEPHGSRYHYPWPNIRGRHAPLSTHTYCGVAAMPDRGRLYVYGGAGFPGGSAKPGGIWVIDDTDFRWRGADTIATDSNGYNAWTQSLGDGRLFTYTGQDGVVRVFDVGETRPGRIADGRSGVRATYTSPSSALIREAGADGPAYLTWAAGKTPQLVICRRFDGPGGGTFERLEGATPLPAGVTTTASWVHLGEHLPGSTAIAAYQRGVGLFTLDSRTLRWAGPFDTAEGRDGRPPDRPAWKGFGYLPAYDCFSVVYEDGVWLCRRPPDMG</sequence>
<dbReference type="InterPro" id="IPR011043">
    <property type="entry name" value="Gal_Oxase/kelch_b-propeller"/>
</dbReference>
<dbReference type="AlphaFoldDB" id="A0A286GRE4"/>
<dbReference type="Proteomes" id="UP000219621">
    <property type="component" value="Unassembled WGS sequence"/>
</dbReference>
<name>A0A286GRE4_9PROT</name>
<evidence type="ECO:0000313" key="1">
    <source>
        <dbReference type="EMBL" id="SOD97736.1"/>
    </source>
</evidence>
<reference evidence="2" key="1">
    <citation type="submission" date="2017-09" db="EMBL/GenBank/DDBJ databases">
        <authorList>
            <person name="Varghese N."/>
            <person name="Submissions S."/>
        </authorList>
    </citation>
    <scope>NUCLEOTIDE SEQUENCE [LARGE SCALE GENOMIC DNA]</scope>
    <source>
        <strain evidence="2">USBA 140</strain>
    </source>
</reference>
<dbReference type="EMBL" id="OCNJ01000007">
    <property type="protein sequence ID" value="SOD97736.1"/>
    <property type="molecule type" value="Genomic_DNA"/>
</dbReference>
<evidence type="ECO:0008006" key="3">
    <source>
        <dbReference type="Google" id="ProtNLM"/>
    </source>
</evidence>
<organism evidence="1 2">
    <name type="scientific">Caenispirillum bisanense</name>
    <dbReference type="NCBI Taxonomy" id="414052"/>
    <lineage>
        <taxon>Bacteria</taxon>
        <taxon>Pseudomonadati</taxon>
        <taxon>Pseudomonadota</taxon>
        <taxon>Alphaproteobacteria</taxon>
        <taxon>Rhodospirillales</taxon>
        <taxon>Novispirillaceae</taxon>
        <taxon>Caenispirillum</taxon>
    </lineage>
</organism>
<evidence type="ECO:0000313" key="2">
    <source>
        <dbReference type="Proteomes" id="UP000219621"/>
    </source>
</evidence>
<accession>A0A286GRE4</accession>
<dbReference type="SUPFAM" id="SSF50965">
    <property type="entry name" value="Galactose oxidase, central domain"/>
    <property type="match status" value="1"/>
</dbReference>